<reference evidence="1" key="1">
    <citation type="submission" date="2022-10" db="EMBL/GenBank/DDBJ databases">
        <title>Complete Genome of Trichothecium roseum strain YXFP-22015, a Plant Pathogen Isolated from Citrus.</title>
        <authorList>
            <person name="Wang Y."/>
            <person name="Zhu L."/>
        </authorList>
    </citation>
    <scope>NUCLEOTIDE SEQUENCE</scope>
    <source>
        <strain evidence="1">YXFP-22015</strain>
    </source>
</reference>
<evidence type="ECO:0000313" key="2">
    <source>
        <dbReference type="Proteomes" id="UP001163324"/>
    </source>
</evidence>
<accession>A0ACC0VAN6</accession>
<proteinExistence type="predicted"/>
<evidence type="ECO:0000313" key="1">
    <source>
        <dbReference type="EMBL" id="KAI9902962.1"/>
    </source>
</evidence>
<name>A0ACC0VAN6_9HYPO</name>
<sequence length="459" mass="50980">MSNLFRAPAAARGIKALDRSLFSRKVPTVAAAIRDRRHIAKYRQVLQASRDLFLLPRLNSIVAHPDPAVAETGAKCIILKPEIDISQPTGYSPQLREATEKGEVELLPYELDVGYDLWDYVDIMKSILPDTKEFEDIPSGFNTVGHVAHLNLREPFTEYKHIIAQVILDKNNAITTVINKVADVGAENEFRTFNYELLAGPDDLEVEVTQLDCAFKFDYSKVYFNTKLSNEHERLVSKFGRGEVVADVMAGVGPFAVPAGKMGVFVWANDKNPESFDALKYAVKRNKVGEWVRASNDDGHDFIKTVSASVLEASRGGAKARIDTPKPRRRDKGPPPEPSYVHVPPTISHFVMNLPASAIEFLHNFRGIYEGHEQLFEPRTGTRLPLVHVHCFATKADDDTPYAEITERLERELGVAFTRGGTGDGVDVEIILVRDVAPAKSMFCASFRLPAEIAFASSS</sequence>
<keyword evidence="2" id="KW-1185">Reference proteome</keyword>
<organism evidence="1 2">
    <name type="scientific">Trichothecium roseum</name>
    <dbReference type="NCBI Taxonomy" id="47278"/>
    <lineage>
        <taxon>Eukaryota</taxon>
        <taxon>Fungi</taxon>
        <taxon>Dikarya</taxon>
        <taxon>Ascomycota</taxon>
        <taxon>Pezizomycotina</taxon>
        <taxon>Sordariomycetes</taxon>
        <taxon>Hypocreomycetidae</taxon>
        <taxon>Hypocreales</taxon>
        <taxon>Hypocreales incertae sedis</taxon>
        <taxon>Trichothecium</taxon>
    </lineage>
</organism>
<comment type="caution">
    <text evidence="1">The sequence shown here is derived from an EMBL/GenBank/DDBJ whole genome shotgun (WGS) entry which is preliminary data.</text>
</comment>
<dbReference type="EMBL" id="CM047941">
    <property type="protein sequence ID" value="KAI9902962.1"/>
    <property type="molecule type" value="Genomic_DNA"/>
</dbReference>
<protein>
    <submittedName>
        <fullName evidence="1">Uncharacterized protein</fullName>
    </submittedName>
</protein>
<gene>
    <name evidence="1" type="ORF">N3K66_002314</name>
</gene>
<dbReference type="Proteomes" id="UP001163324">
    <property type="component" value="Chromosome 2"/>
</dbReference>